<dbReference type="EMBL" id="UINC01223979">
    <property type="protein sequence ID" value="SVE53400.1"/>
    <property type="molecule type" value="Genomic_DNA"/>
</dbReference>
<gene>
    <name evidence="1" type="ORF">METZ01_LOCUS506254</name>
</gene>
<reference evidence="1" key="1">
    <citation type="submission" date="2018-05" db="EMBL/GenBank/DDBJ databases">
        <authorList>
            <person name="Lanie J.A."/>
            <person name="Ng W.-L."/>
            <person name="Kazmierczak K.M."/>
            <person name="Andrzejewski T.M."/>
            <person name="Davidsen T.M."/>
            <person name="Wayne K.J."/>
            <person name="Tettelin H."/>
            <person name="Glass J.I."/>
            <person name="Rusch D."/>
            <person name="Podicherti R."/>
            <person name="Tsui H.-C.T."/>
            <person name="Winkler M.E."/>
        </authorList>
    </citation>
    <scope>NUCLEOTIDE SEQUENCE</scope>
</reference>
<accession>A0A383EAK0</accession>
<protein>
    <submittedName>
        <fullName evidence="1">Uncharacterized protein</fullName>
    </submittedName>
</protein>
<dbReference type="AlphaFoldDB" id="A0A383EAK0"/>
<name>A0A383EAK0_9ZZZZ</name>
<organism evidence="1">
    <name type="scientific">marine metagenome</name>
    <dbReference type="NCBI Taxonomy" id="408172"/>
    <lineage>
        <taxon>unclassified sequences</taxon>
        <taxon>metagenomes</taxon>
        <taxon>ecological metagenomes</taxon>
    </lineage>
</organism>
<evidence type="ECO:0000313" key="1">
    <source>
        <dbReference type="EMBL" id="SVE53400.1"/>
    </source>
</evidence>
<proteinExistence type="predicted"/>
<feature type="non-terminal residue" evidence="1">
    <location>
        <position position="37"/>
    </location>
</feature>
<sequence>MTKTELAKVSENDKDAIAQIIALETYPRTVKEIRGKL</sequence>